<reference evidence="2" key="4">
    <citation type="submission" date="2023-01" db="EMBL/GenBank/DDBJ databases">
        <title>Draft genome sequence of Methylobacterium oxalidis strain NBRC 107715.</title>
        <authorList>
            <person name="Sun Q."/>
            <person name="Mori K."/>
        </authorList>
    </citation>
    <scope>NUCLEOTIDE SEQUENCE</scope>
    <source>
        <strain evidence="2">NBRC 107715</strain>
    </source>
</reference>
<dbReference type="RefSeq" id="WP_147025411.1">
    <property type="nucleotide sequence ID" value="NZ_BJZU01000028.1"/>
</dbReference>
<reference evidence="1 3" key="3">
    <citation type="submission" date="2019-07" db="EMBL/GenBank/DDBJ databases">
        <title>Whole genome shotgun sequence of Methylobacterium oxalidis NBRC 107715.</title>
        <authorList>
            <person name="Hosoyama A."/>
            <person name="Uohara A."/>
            <person name="Ohji S."/>
            <person name="Ichikawa N."/>
        </authorList>
    </citation>
    <scope>NUCLEOTIDE SEQUENCE [LARGE SCALE GENOMIC DNA]</scope>
    <source>
        <strain evidence="1 3">NBRC 107715</strain>
    </source>
</reference>
<dbReference type="EMBL" id="BSPK01000008">
    <property type="protein sequence ID" value="GLS62301.1"/>
    <property type="molecule type" value="Genomic_DNA"/>
</dbReference>
<dbReference type="OrthoDB" id="8005234at2"/>
<proteinExistence type="predicted"/>
<gene>
    <name evidence="2" type="ORF">GCM10007888_06820</name>
    <name evidence="1" type="ORF">MOX02_17550</name>
</gene>
<comment type="caution">
    <text evidence="1">The sequence shown here is derived from an EMBL/GenBank/DDBJ whole genome shotgun (WGS) entry which is preliminary data.</text>
</comment>
<evidence type="ECO:0000313" key="3">
    <source>
        <dbReference type="Proteomes" id="UP000321960"/>
    </source>
</evidence>
<evidence type="ECO:0000313" key="4">
    <source>
        <dbReference type="Proteomes" id="UP001156856"/>
    </source>
</evidence>
<name>A0A512J1B3_9HYPH</name>
<keyword evidence="4" id="KW-1185">Reference proteome</keyword>
<dbReference type="Proteomes" id="UP001156856">
    <property type="component" value="Unassembled WGS sequence"/>
</dbReference>
<evidence type="ECO:0000313" key="1">
    <source>
        <dbReference type="EMBL" id="GEP03717.1"/>
    </source>
</evidence>
<protein>
    <submittedName>
        <fullName evidence="1">Uncharacterized protein</fullName>
    </submittedName>
</protein>
<dbReference type="EMBL" id="BJZU01000028">
    <property type="protein sequence ID" value="GEP03717.1"/>
    <property type="molecule type" value="Genomic_DNA"/>
</dbReference>
<reference evidence="2" key="1">
    <citation type="journal article" date="2014" name="Int. J. Syst. Evol. Microbiol.">
        <title>Complete genome of a new Firmicutes species belonging to the dominant human colonic microbiota ('Ruminococcus bicirculans') reveals two chromosomes and a selective capacity to utilize plant glucans.</title>
        <authorList>
            <consortium name="NISC Comparative Sequencing Program"/>
            <person name="Wegmann U."/>
            <person name="Louis P."/>
            <person name="Goesmann A."/>
            <person name="Henrissat B."/>
            <person name="Duncan S.H."/>
            <person name="Flint H.J."/>
        </authorList>
    </citation>
    <scope>NUCLEOTIDE SEQUENCE</scope>
    <source>
        <strain evidence="2">NBRC 107715</strain>
    </source>
</reference>
<accession>A0A512J1B3</accession>
<sequence>MAPPIEFGTVWRCVGIHRRYGNELPLWLCDEPTTAFRDAYKRARGMLVGVGYSWTDRGHDQPRLVACWWDIGVTVDVAALRAEVDRVVAEAASEREAKARREEERHVLDVAQTEIAAPPIRSALRTLLAERPWTLGRALTEARDLAAAESWTSWGLRSAERYLDNAAGNIRRAEERLGRPAPALWFARAADPAVRVAALEACQHLSSLDTDWAADRNSIGWSQATCWTGHVLSEREALDQGEAAHALALLQGHRLQLADELNVRLFGEAPKRRRRAKPDAPAGALLV</sequence>
<reference evidence="4" key="2">
    <citation type="journal article" date="2019" name="Int. J. Syst. Evol. Microbiol.">
        <title>The Global Catalogue of Microorganisms (GCM) 10K type strain sequencing project: providing services to taxonomists for standard genome sequencing and annotation.</title>
        <authorList>
            <consortium name="The Broad Institute Genomics Platform"/>
            <consortium name="The Broad Institute Genome Sequencing Center for Infectious Disease"/>
            <person name="Wu L."/>
            <person name="Ma J."/>
        </authorList>
    </citation>
    <scope>NUCLEOTIDE SEQUENCE [LARGE SCALE GENOMIC DNA]</scope>
    <source>
        <strain evidence="4">NBRC 107715</strain>
    </source>
</reference>
<dbReference type="Proteomes" id="UP000321960">
    <property type="component" value="Unassembled WGS sequence"/>
</dbReference>
<evidence type="ECO:0000313" key="2">
    <source>
        <dbReference type="EMBL" id="GLS62301.1"/>
    </source>
</evidence>
<organism evidence="1 3">
    <name type="scientific">Methylobacterium oxalidis</name>
    <dbReference type="NCBI Taxonomy" id="944322"/>
    <lineage>
        <taxon>Bacteria</taxon>
        <taxon>Pseudomonadati</taxon>
        <taxon>Pseudomonadota</taxon>
        <taxon>Alphaproteobacteria</taxon>
        <taxon>Hyphomicrobiales</taxon>
        <taxon>Methylobacteriaceae</taxon>
        <taxon>Methylobacterium</taxon>
    </lineage>
</organism>
<dbReference type="AlphaFoldDB" id="A0A512J1B3"/>